<dbReference type="PROSITE" id="PS50164">
    <property type="entry name" value="GIY_YIG"/>
    <property type="match status" value="1"/>
</dbReference>
<dbReference type="SUPFAM" id="SSF82771">
    <property type="entry name" value="GIY-YIG endonuclease"/>
    <property type="match status" value="1"/>
</dbReference>
<comment type="caution">
    <text evidence="4">The sequence shown here is derived from an EMBL/GenBank/DDBJ whole genome shotgun (WGS) entry which is preliminary data.</text>
</comment>
<dbReference type="GO" id="GO:0016787">
    <property type="term" value="F:hydrolase activity"/>
    <property type="evidence" value="ECO:0007669"/>
    <property type="project" value="UniProtKB-KW"/>
</dbReference>
<dbReference type="InterPro" id="IPR002464">
    <property type="entry name" value="DNA/RNA_helicase_DEAH_CS"/>
</dbReference>
<dbReference type="AlphaFoldDB" id="A0A7Z0KCZ1"/>
<dbReference type="InterPro" id="IPR018647">
    <property type="entry name" value="SLFN_3-like_DNA/RNA_helicase"/>
</dbReference>
<evidence type="ECO:0000256" key="2">
    <source>
        <dbReference type="SAM" id="MobiDB-lite"/>
    </source>
</evidence>
<dbReference type="Proteomes" id="UP000535437">
    <property type="component" value="Unassembled WGS sequence"/>
</dbReference>
<evidence type="ECO:0000259" key="3">
    <source>
        <dbReference type="PROSITE" id="PS50164"/>
    </source>
</evidence>
<protein>
    <recommendedName>
        <fullName evidence="3">GIY-YIG domain-containing protein</fullName>
    </recommendedName>
</protein>
<evidence type="ECO:0000256" key="1">
    <source>
        <dbReference type="ARBA" id="ARBA00022801"/>
    </source>
</evidence>
<reference evidence="4 5" key="1">
    <citation type="submission" date="2020-07" db="EMBL/GenBank/DDBJ databases">
        <title>Sequencing the genomes of 1000 actinobacteria strains.</title>
        <authorList>
            <person name="Klenk H.-P."/>
        </authorList>
    </citation>
    <scope>NUCLEOTIDE SEQUENCE [LARGE SCALE GENOMIC DNA]</scope>
    <source>
        <strain evidence="4 5">DSM 15475</strain>
    </source>
</reference>
<sequence length="606" mass="68200">MTGFSIETISLNSPPPAEPESRLHNWPVVYTLDDGHEIYVGETLSAIKRLRQHRDSETKNHLHAVRVVLHERFNKSAALDLESFLIRLFAGDGKYRLLNRNHGIVDADYHDRAVRRGDFEEIFSTLRDQGLFERSIPEIEQSDLFKLSPFKTLTPEQALAVEDVLRSLGATWDAGPGVPRSIVVEGDPGTGKTIVAVYLMKLLQDLATVTDEEMAEDIDPDGRFAEFFTPSFRANVSTGDVGLVVPQQSLRESIRRVFGQTKQLSPDMVVDPFAVGAGDKHYSVLIVDEVHRLNHRANQPSARQNTRFREINERLFGADAPDLTQLDWIIAKSDTQVLLVDPEQSVRPADLPRSVLDEVISRSGAVGHHHTLASQLRLRAGDGYIPHVRALLQGRATAPAEVGEYEFLMFSDVSAMHRRIKELDAVHGLARLAAGFAWPWASKEDKSAYDIHLDGCSLRWNSKDTDWVNAPKSLHEVGSIHTLQGYDLNYAGVIIGPDLRYDEESGEVKFDRSNYFDKRGKQNNPSRGIVYSDEDIREYVLNIYRVLMTRGIRGTFVYVCDPALRRYFSRFIPDAEGIPAPADLTCNEAVGTEYHALHNDSHQRRN</sequence>
<dbReference type="InterPro" id="IPR035901">
    <property type="entry name" value="GIY-YIG_endonuc_sf"/>
</dbReference>
<keyword evidence="1" id="KW-0378">Hydrolase</keyword>
<proteinExistence type="predicted"/>
<accession>A0A7Z0KCZ1</accession>
<dbReference type="RefSeq" id="WP_179542384.1">
    <property type="nucleotide sequence ID" value="NZ_BAAALL010000001.1"/>
</dbReference>
<keyword evidence="5" id="KW-1185">Reference proteome</keyword>
<organism evidence="4 5">
    <name type="scientific">Nesterenkonia xinjiangensis</name>
    <dbReference type="NCBI Taxonomy" id="225327"/>
    <lineage>
        <taxon>Bacteria</taxon>
        <taxon>Bacillati</taxon>
        <taxon>Actinomycetota</taxon>
        <taxon>Actinomycetes</taxon>
        <taxon>Micrococcales</taxon>
        <taxon>Micrococcaceae</taxon>
        <taxon>Nesterenkonia</taxon>
    </lineage>
</organism>
<dbReference type="CDD" id="cd10439">
    <property type="entry name" value="GIY-YIG_COG3410"/>
    <property type="match status" value="1"/>
</dbReference>
<dbReference type="PROSITE" id="PS00690">
    <property type="entry name" value="DEAH_ATP_HELICASE"/>
    <property type="match status" value="1"/>
</dbReference>
<feature type="region of interest" description="Disordered" evidence="2">
    <location>
        <begin position="1"/>
        <end position="20"/>
    </location>
</feature>
<dbReference type="SUPFAM" id="SSF52540">
    <property type="entry name" value="P-loop containing nucleoside triphosphate hydrolases"/>
    <property type="match status" value="1"/>
</dbReference>
<dbReference type="InterPro" id="IPR000305">
    <property type="entry name" value="GIY-YIG_endonuc"/>
</dbReference>
<dbReference type="InterPro" id="IPR027417">
    <property type="entry name" value="P-loop_NTPase"/>
</dbReference>
<gene>
    <name evidence="4" type="ORF">HNR09_002528</name>
</gene>
<dbReference type="Gene3D" id="3.40.50.300">
    <property type="entry name" value="P-loop containing nucleotide triphosphate hydrolases"/>
    <property type="match status" value="1"/>
</dbReference>
<evidence type="ECO:0000313" key="5">
    <source>
        <dbReference type="Proteomes" id="UP000535437"/>
    </source>
</evidence>
<feature type="compositionally biased region" description="Polar residues" evidence="2">
    <location>
        <begin position="1"/>
        <end position="12"/>
    </location>
</feature>
<evidence type="ECO:0000313" key="4">
    <source>
        <dbReference type="EMBL" id="NYJ79117.1"/>
    </source>
</evidence>
<name>A0A7Z0KCZ1_9MICC</name>
<dbReference type="EMBL" id="JACCFY010000001">
    <property type="protein sequence ID" value="NYJ79117.1"/>
    <property type="molecule type" value="Genomic_DNA"/>
</dbReference>
<feature type="domain" description="GIY-YIG" evidence="3">
    <location>
        <begin position="25"/>
        <end position="97"/>
    </location>
</feature>
<dbReference type="Pfam" id="PF09848">
    <property type="entry name" value="SLFN-g3_helicase"/>
    <property type="match status" value="1"/>
</dbReference>